<dbReference type="SUPFAM" id="SSF46689">
    <property type="entry name" value="Homeodomain-like"/>
    <property type="match status" value="1"/>
</dbReference>
<dbReference type="InterPro" id="IPR017884">
    <property type="entry name" value="SANT_dom"/>
</dbReference>
<proteinExistence type="predicted"/>
<dbReference type="CDD" id="cd00167">
    <property type="entry name" value="SANT"/>
    <property type="match status" value="1"/>
</dbReference>
<dbReference type="PANTHER" id="PTHR44042">
    <property type="entry name" value="DUPLICATED HOMEODOMAIN-LIKE SUPERFAMILY PROTEIN-RELATED"/>
    <property type="match status" value="1"/>
</dbReference>
<dbReference type="InterPro" id="IPR009057">
    <property type="entry name" value="Homeodomain-like_sf"/>
</dbReference>
<dbReference type="AlphaFoldDB" id="A0A9D4XD02"/>
<dbReference type="Pfam" id="PF00249">
    <property type="entry name" value="Myb_DNA-binding"/>
    <property type="match status" value="1"/>
</dbReference>
<dbReference type="PANTHER" id="PTHR44042:SF54">
    <property type="entry name" value="MYB-LIKE DNA-BINDING DOMAIN, SHAQKYF CLASS PROTEIN"/>
    <property type="match status" value="1"/>
</dbReference>
<evidence type="ECO:0000259" key="3">
    <source>
        <dbReference type="PROSITE" id="PS50090"/>
    </source>
</evidence>
<comment type="subcellular location">
    <subcellularLocation>
        <location evidence="1">Nucleus</location>
    </subcellularLocation>
</comment>
<sequence>PICNILRYLCLVEMSHIEMIDLTNSRDSSPSPYISSSIVPMILNIGHVSTKPNLHNHIDHHQHQNNVLVSPPQGFRVPPQSEFNNNTSQIATMPQLGIHSGSSVARVLQPLSEPNTFPFPNGSRFRVPWSQQEHDLFVMGLTEYGKGKWSKIAKHYVCNKTPQQVQCYARSFFKYLPASYVHRFKRKKLSSNTDNFVSRKNKETLNLFPMKDYREESSTFMNVPRVSSSNGEVDVELRLSLYK</sequence>
<dbReference type="Gene3D" id="1.10.10.60">
    <property type="entry name" value="Homeodomain-like"/>
    <property type="match status" value="1"/>
</dbReference>
<keyword evidence="7" id="KW-1185">Reference proteome</keyword>
<evidence type="ECO:0000313" key="7">
    <source>
        <dbReference type="Proteomes" id="UP001058974"/>
    </source>
</evidence>
<dbReference type="PROSITE" id="PS50090">
    <property type="entry name" value="MYB_LIKE"/>
    <property type="match status" value="1"/>
</dbReference>
<comment type="caution">
    <text evidence="6">The sequence shown here is derived from an EMBL/GenBank/DDBJ whole genome shotgun (WGS) entry which is preliminary data.</text>
</comment>
<dbReference type="PROSITE" id="PS51293">
    <property type="entry name" value="SANT"/>
    <property type="match status" value="1"/>
</dbReference>
<evidence type="ECO:0000259" key="4">
    <source>
        <dbReference type="PROSITE" id="PS51293"/>
    </source>
</evidence>
<evidence type="ECO:0000256" key="2">
    <source>
        <dbReference type="ARBA" id="ARBA00023242"/>
    </source>
</evidence>
<dbReference type="PROSITE" id="PS51294">
    <property type="entry name" value="HTH_MYB"/>
    <property type="match status" value="1"/>
</dbReference>
<evidence type="ECO:0000256" key="1">
    <source>
        <dbReference type="ARBA" id="ARBA00004123"/>
    </source>
</evidence>
<dbReference type="Proteomes" id="UP001058974">
    <property type="component" value="Chromosome 4"/>
</dbReference>
<protein>
    <submittedName>
        <fullName evidence="6">Uncharacterized protein</fullName>
    </submittedName>
</protein>
<feature type="non-terminal residue" evidence="6">
    <location>
        <position position="1"/>
    </location>
</feature>
<dbReference type="SMART" id="SM00717">
    <property type="entry name" value="SANT"/>
    <property type="match status" value="1"/>
</dbReference>
<dbReference type="Gramene" id="Psat04G0320000-T1">
    <property type="protein sequence ID" value="KAI5418888.1"/>
    <property type="gene ID" value="KIW84_043200"/>
</dbReference>
<dbReference type="InterPro" id="IPR017930">
    <property type="entry name" value="Myb_dom"/>
</dbReference>
<feature type="domain" description="SANT" evidence="4">
    <location>
        <begin position="124"/>
        <end position="177"/>
    </location>
</feature>
<evidence type="ECO:0000313" key="6">
    <source>
        <dbReference type="EMBL" id="KAI5418888.1"/>
    </source>
</evidence>
<feature type="domain" description="Myb-like" evidence="3">
    <location>
        <begin position="121"/>
        <end position="173"/>
    </location>
</feature>
<organism evidence="6 7">
    <name type="scientific">Pisum sativum</name>
    <name type="common">Garden pea</name>
    <name type="synonym">Lathyrus oleraceus</name>
    <dbReference type="NCBI Taxonomy" id="3888"/>
    <lineage>
        <taxon>Eukaryota</taxon>
        <taxon>Viridiplantae</taxon>
        <taxon>Streptophyta</taxon>
        <taxon>Embryophyta</taxon>
        <taxon>Tracheophyta</taxon>
        <taxon>Spermatophyta</taxon>
        <taxon>Magnoliopsida</taxon>
        <taxon>eudicotyledons</taxon>
        <taxon>Gunneridae</taxon>
        <taxon>Pentapetalae</taxon>
        <taxon>rosids</taxon>
        <taxon>fabids</taxon>
        <taxon>Fabales</taxon>
        <taxon>Fabaceae</taxon>
        <taxon>Papilionoideae</taxon>
        <taxon>50 kb inversion clade</taxon>
        <taxon>NPAAA clade</taxon>
        <taxon>Hologalegina</taxon>
        <taxon>IRL clade</taxon>
        <taxon>Fabeae</taxon>
        <taxon>Lathyrus</taxon>
    </lineage>
</organism>
<keyword evidence="2" id="KW-0539">Nucleus</keyword>
<feature type="domain" description="HTH myb-type" evidence="5">
    <location>
        <begin position="126"/>
        <end position="177"/>
    </location>
</feature>
<gene>
    <name evidence="6" type="ORF">KIW84_043200</name>
</gene>
<name>A0A9D4XD02_PEA</name>
<dbReference type="GO" id="GO:0005634">
    <property type="term" value="C:nucleus"/>
    <property type="evidence" value="ECO:0007669"/>
    <property type="project" value="UniProtKB-SubCell"/>
</dbReference>
<accession>A0A9D4XD02</accession>
<evidence type="ECO:0000259" key="5">
    <source>
        <dbReference type="PROSITE" id="PS51294"/>
    </source>
</evidence>
<dbReference type="EMBL" id="JAMSHJ010000004">
    <property type="protein sequence ID" value="KAI5418888.1"/>
    <property type="molecule type" value="Genomic_DNA"/>
</dbReference>
<dbReference type="InterPro" id="IPR001005">
    <property type="entry name" value="SANT/Myb"/>
</dbReference>
<reference evidence="6 7" key="1">
    <citation type="journal article" date="2022" name="Nat. Genet.">
        <title>Improved pea reference genome and pan-genome highlight genomic features and evolutionary characteristics.</title>
        <authorList>
            <person name="Yang T."/>
            <person name="Liu R."/>
            <person name="Luo Y."/>
            <person name="Hu S."/>
            <person name="Wang D."/>
            <person name="Wang C."/>
            <person name="Pandey M.K."/>
            <person name="Ge S."/>
            <person name="Xu Q."/>
            <person name="Li N."/>
            <person name="Li G."/>
            <person name="Huang Y."/>
            <person name="Saxena R.K."/>
            <person name="Ji Y."/>
            <person name="Li M."/>
            <person name="Yan X."/>
            <person name="He Y."/>
            <person name="Liu Y."/>
            <person name="Wang X."/>
            <person name="Xiang C."/>
            <person name="Varshney R.K."/>
            <person name="Ding H."/>
            <person name="Gao S."/>
            <person name="Zong X."/>
        </authorList>
    </citation>
    <scope>NUCLEOTIDE SEQUENCE [LARGE SCALE GENOMIC DNA]</scope>
    <source>
        <strain evidence="6 7">cv. Zhongwan 6</strain>
    </source>
</reference>